<accession>A0A177TU19</accession>
<dbReference type="AlphaFoldDB" id="A0A177TU19"/>
<dbReference type="Proteomes" id="UP000077521">
    <property type="component" value="Unassembled WGS sequence"/>
</dbReference>
<dbReference type="EMBL" id="LWDF02000012">
    <property type="protein sequence ID" value="KAE8260364.1"/>
    <property type="molecule type" value="Genomic_DNA"/>
</dbReference>
<proteinExistence type="predicted"/>
<sequence length="102" mass="10884">MRFILAAATILGLASAAAAIDARVLVGFPTFCDRWNSACKAYKPTDPGLVFRGTLCEPGDYQGKSMDSEARVFCSFVQKTSPNGTATYVNKHIATQVGASFI</sequence>
<reference evidence="1" key="2">
    <citation type="journal article" date="2019" name="IMA Fungus">
        <title>Genome sequencing and comparison of five Tilletia species to identify candidate genes for the detection of regulated species infecting wheat.</title>
        <authorList>
            <person name="Nguyen H.D.T."/>
            <person name="Sultana T."/>
            <person name="Kesanakurti P."/>
            <person name="Hambleton S."/>
        </authorList>
    </citation>
    <scope>NUCLEOTIDE SEQUENCE</scope>
    <source>
        <strain evidence="1">DAOMC 236416</strain>
    </source>
</reference>
<comment type="caution">
    <text evidence="1">The sequence shown here is derived from an EMBL/GenBank/DDBJ whole genome shotgun (WGS) entry which is preliminary data.</text>
</comment>
<reference evidence="1" key="1">
    <citation type="submission" date="2016-04" db="EMBL/GenBank/DDBJ databases">
        <authorList>
            <person name="Nguyen H.D."/>
            <person name="Samba Siva P."/>
            <person name="Cullis J."/>
            <person name="Levesque C.A."/>
            <person name="Hambleton S."/>
        </authorList>
    </citation>
    <scope>NUCLEOTIDE SEQUENCE</scope>
    <source>
        <strain evidence="1">DAOMC 236416</strain>
    </source>
</reference>
<organism evidence="1 2">
    <name type="scientific">Tilletia indica</name>
    <dbReference type="NCBI Taxonomy" id="43049"/>
    <lineage>
        <taxon>Eukaryota</taxon>
        <taxon>Fungi</taxon>
        <taxon>Dikarya</taxon>
        <taxon>Basidiomycota</taxon>
        <taxon>Ustilaginomycotina</taxon>
        <taxon>Exobasidiomycetes</taxon>
        <taxon>Tilletiales</taxon>
        <taxon>Tilletiaceae</taxon>
        <taxon>Tilletia</taxon>
    </lineage>
</organism>
<keyword evidence="2" id="KW-1185">Reference proteome</keyword>
<gene>
    <name evidence="1" type="ORF">A4X13_0g381</name>
</gene>
<name>A0A177TU19_9BASI</name>
<evidence type="ECO:0000313" key="1">
    <source>
        <dbReference type="EMBL" id="KAE8260364.1"/>
    </source>
</evidence>
<protein>
    <submittedName>
        <fullName evidence="1">Uncharacterized protein</fullName>
    </submittedName>
</protein>
<evidence type="ECO:0000313" key="2">
    <source>
        <dbReference type="Proteomes" id="UP000077521"/>
    </source>
</evidence>